<evidence type="ECO:0000313" key="3">
    <source>
        <dbReference type="Proteomes" id="UP001358586"/>
    </source>
</evidence>
<dbReference type="EMBL" id="JARKNE010000006">
    <property type="protein sequence ID" value="KAK5825003.1"/>
    <property type="molecule type" value="Genomic_DNA"/>
</dbReference>
<feature type="region of interest" description="Disordered" evidence="1">
    <location>
        <begin position="52"/>
        <end position="79"/>
    </location>
</feature>
<sequence length="79" mass="9313">MKKGEQAMSGSHEMYKELEERNRILEGAIVSWAKREKKMQEEKSILEWKTKDVETSDKEDVDALEKRQDDEIGSLQEKQ</sequence>
<dbReference type="Proteomes" id="UP001358586">
    <property type="component" value="Chromosome 6"/>
</dbReference>
<accession>A0ABR0PKU8</accession>
<evidence type="ECO:0000313" key="2">
    <source>
        <dbReference type="EMBL" id="KAK5825003.1"/>
    </source>
</evidence>
<comment type="caution">
    <text evidence="2">The sequence shown here is derived from an EMBL/GenBank/DDBJ whole genome shotgun (WGS) entry which is preliminary data.</text>
</comment>
<keyword evidence="3" id="KW-1185">Reference proteome</keyword>
<name>A0ABR0PKU8_GOSAR</name>
<proteinExistence type="predicted"/>
<protein>
    <submittedName>
        <fullName evidence="2">Uncharacterized protein</fullName>
    </submittedName>
</protein>
<evidence type="ECO:0000256" key="1">
    <source>
        <dbReference type="SAM" id="MobiDB-lite"/>
    </source>
</evidence>
<gene>
    <name evidence="2" type="ORF">PVK06_019805</name>
</gene>
<reference evidence="2 3" key="1">
    <citation type="submission" date="2023-03" db="EMBL/GenBank/DDBJ databases">
        <title>WGS of Gossypium arboreum.</title>
        <authorList>
            <person name="Yu D."/>
        </authorList>
    </citation>
    <scope>NUCLEOTIDE SEQUENCE [LARGE SCALE GENOMIC DNA]</scope>
    <source>
        <tissue evidence="2">Leaf</tissue>
    </source>
</reference>
<feature type="compositionally biased region" description="Basic and acidic residues" evidence="1">
    <location>
        <begin position="52"/>
        <end position="70"/>
    </location>
</feature>
<organism evidence="2 3">
    <name type="scientific">Gossypium arboreum</name>
    <name type="common">Tree cotton</name>
    <name type="synonym">Gossypium nanking</name>
    <dbReference type="NCBI Taxonomy" id="29729"/>
    <lineage>
        <taxon>Eukaryota</taxon>
        <taxon>Viridiplantae</taxon>
        <taxon>Streptophyta</taxon>
        <taxon>Embryophyta</taxon>
        <taxon>Tracheophyta</taxon>
        <taxon>Spermatophyta</taxon>
        <taxon>Magnoliopsida</taxon>
        <taxon>eudicotyledons</taxon>
        <taxon>Gunneridae</taxon>
        <taxon>Pentapetalae</taxon>
        <taxon>rosids</taxon>
        <taxon>malvids</taxon>
        <taxon>Malvales</taxon>
        <taxon>Malvaceae</taxon>
        <taxon>Malvoideae</taxon>
        <taxon>Gossypium</taxon>
    </lineage>
</organism>